<dbReference type="GO" id="GO:0004854">
    <property type="term" value="F:xanthine dehydrogenase activity"/>
    <property type="evidence" value="ECO:0007669"/>
    <property type="project" value="InterPro"/>
</dbReference>
<dbReference type="Proteomes" id="UP000199233">
    <property type="component" value="Unassembled WGS sequence"/>
</dbReference>
<keyword evidence="5" id="KW-0408">Iron</keyword>
<dbReference type="Gene3D" id="3.30.465.10">
    <property type="match status" value="1"/>
</dbReference>
<evidence type="ECO:0000256" key="1">
    <source>
        <dbReference type="ARBA" id="ARBA00022630"/>
    </source>
</evidence>
<dbReference type="Gene3D" id="1.10.150.120">
    <property type="entry name" value="[2Fe-2S]-binding domain"/>
    <property type="match status" value="1"/>
</dbReference>
<dbReference type="PANTHER" id="PTHR45444:SF3">
    <property type="entry name" value="XANTHINE DEHYDROGENASE"/>
    <property type="match status" value="1"/>
</dbReference>
<dbReference type="PIRSF" id="PIRSF036557">
    <property type="entry name" value="XdhA_RC"/>
    <property type="match status" value="1"/>
</dbReference>
<dbReference type="GO" id="GO:0051537">
    <property type="term" value="F:2 iron, 2 sulfur cluster binding"/>
    <property type="evidence" value="ECO:0007669"/>
    <property type="project" value="InterPro"/>
</dbReference>
<evidence type="ECO:0000259" key="6">
    <source>
        <dbReference type="PROSITE" id="PS51387"/>
    </source>
</evidence>
<dbReference type="Pfam" id="PF01799">
    <property type="entry name" value="Fer2_2"/>
    <property type="match status" value="1"/>
</dbReference>
<evidence type="ECO:0000256" key="3">
    <source>
        <dbReference type="ARBA" id="ARBA00022827"/>
    </source>
</evidence>
<dbReference type="STRING" id="489703.SAMN04488038_11025"/>
<dbReference type="InterPro" id="IPR006058">
    <property type="entry name" value="2Fe2S_fd_BS"/>
</dbReference>
<dbReference type="GO" id="GO:0005506">
    <property type="term" value="F:iron ion binding"/>
    <property type="evidence" value="ECO:0007669"/>
    <property type="project" value="InterPro"/>
</dbReference>
<dbReference type="GO" id="GO:0071949">
    <property type="term" value="F:FAD binding"/>
    <property type="evidence" value="ECO:0007669"/>
    <property type="project" value="InterPro"/>
</dbReference>
<dbReference type="SUPFAM" id="SSF56176">
    <property type="entry name" value="FAD-binding/transporter-associated domain-like"/>
    <property type="match status" value="1"/>
</dbReference>
<dbReference type="PANTHER" id="PTHR45444">
    <property type="entry name" value="XANTHINE DEHYDROGENASE"/>
    <property type="match status" value="1"/>
</dbReference>
<dbReference type="InterPro" id="IPR001041">
    <property type="entry name" value="2Fe-2S_ferredoxin-type"/>
</dbReference>
<evidence type="ECO:0000256" key="2">
    <source>
        <dbReference type="ARBA" id="ARBA00022723"/>
    </source>
</evidence>
<dbReference type="EMBL" id="FOFS01000010">
    <property type="protein sequence ID" value="SEQ73641.1"/>
    <property type="molecule type" value="Genomic_DNA"/>
</dbReference>
<keyword evidence="2" id="KW-0479">Metal-binding</keyword>
<dbReference type="SMART" id="SM01092">
    <property type="entry name" value="CO_deh_flav_C"/>
    <property type="match status" value="1"/>
</dbReference>
<dbReference type="RefSeq" id="WP_093286878.1">
    <property type="nucleotide sequence ID" value="NZ_FOFS01000010.1"/>
</dbReference>
<dbReference type="Pfam" id="PF00111">
    <property type="entry name" value="Fer2"/>
    <property type="match status" value="1"/>
</dbReference>
<dbReference type="CDD" id="cd00207">
    <property type="entry name" value="fer2"/>
    <property type="match status" value="1"/>
</dbReference>
<accession>A0A1H9IFZ2</accession>
<dbReference type="InterPro" id="IPR005107">
    <property type="entry name" value="CO_DH_flav_C"/>
</dbReference>
<keyword evidence="1" id="KW-0285">Flavoprotein</keyword>
<dbReference type="SUPFAM" id="SSF54292">
    <property type="entry name" value="2Fe-2S ferredoxin-like"/>
    <property type="match status" value="1"/>
</dbReference>
<keyword evidence="4" id="KW-0560">Oxidoreductase</keyword>
<sequence>MASPPEDSIRFLLDGQLQEVHGLPATTTLLEYLREHAQRTGSKEGCAEGDCGACTVVLGERCGGTLRYRAINSCIRFLPTIDGKELVTVESLQAPDGSLHPVQQAMVDCHGSQCGFCTPGFVMSLFAQYLQQASADRAAVVDALSGNLCRCTGYRPIIEAGCRMHEYAAPTHWSRAELQNPQRLADLEALQREQALRLPGFIAPRNLKELAQARLEAPEALLLAGGTDIGLWVTKLLRTLPALIYLGEVAELQQIEQDAGFLRIGAAVSLSDAWAAIVAAHPALTELAQRFASPPVRNSGTLGGNLANGSPIGDAMPPLMALGARIVLQCGEQQRELALEDFYLDYQKKDLQRGEFLAYVRVPLQAPAAFACYKLSKRFDQDISAVCAAFALQLENGLVREARIAYGGMAAIPARARQTEAALRGQPWNEATLAQAMQALAQDFKPLSDMRASAAYRLRGAQNLLRRFYLHSLPDAPALRVTALEN</sequence>
<dbReference type="InterPro" id="IPR012175">
    <property type="entry name" value="Xanth_DH_ssu_bac"/>
</dbReference>
<dbReference type="InterPro" id="IPR016166">
    <property type="entry name" value="FAD-bd_PCMH"/>
</dbReference>
<dbReference type="Gene3D" id="3.30.43.10">
    <property type="entry name" value="Uridine Diphospho-n-acetylenolpyruvylglucosamine Reductase, domain 2"/>
    <property type="match status" value="1"/>
</dbReference>
<dbReference type="Gene3D" id="3.30.390.50">
    <property type="entry name" value="CO dehydrogenase flavoprotein, C-terminal domain"/>
    <property type="match status" value="1"/>
</dbReference>
<dbReference type="Pfam" id="PF03450">
    <property type="entry name" value="CO_deh_flav_C"/>
    <property type="match status" value="1"/>
</dbReference>
<evidence type="ECO:0000256" key="5">
    <source>
        <dbReference type="ARBA" id="ARBA00023004"/>
    </source>
</evidence>
<dbReference type="InterPro" id="IPR016208">
    <property type="entry name" value="Ald_Oxase/xanthine_DH-like"/>
</dbReference>
<organism evidence="7 8">
    <name type="scientific">Solimonas aquatica</name>
    <dbReference type="NCBI Taxonomy" id="489703"/>
    <lineage>
        <taxon>Bacteria</taxon>
        <taxon>Pseudomonadati</taxon>
        <taxon>Pseudomonadota</taxon>
        <taxon>Gammaproteobacteria</taxon>
        <taxon>Nevskiales</taxon>
        <taxon>Nevskiaceae</taxon>
        <taxon>Solimonas</taxon>
    </lineage>
</organism>
<dbReference type="InterPro" id="IPR002888">
    <property type="entry name" value="2Fe-2S-bd"/>
</dbReference>
<dbReference type="InterPro" id="IPR002346">
    <property type="entry name" value="Mopterin_DH_FAD-bd"/>
</dbReference>
<evidence type="ECO:0000313" key="8">
    <source>
        <dbReference type="Proteomes" id="UP000199233"/>
    </source>
</evidence>
<dbReference type="SUPFAM" id="SSF55447">
    <property type="entry name" value="CO dehydrogenase flavoprotein C-terminal domain-like"/>
    <property type="match status" value="1"/>
</dbReference>
<dbReference type="NCBIfam" id="TIGR02963">
    <property type="entry name" value="xanthine_xdhA"/>
    <property type="match status" value="1"/>
</dbReference>
<dbReference type="SUPFAM" id="SSF47741">
    <property type="entry name" value="CO dehydrogenase ISP C-domain like"/>
    <property type="match status" value="1"/>
</dbReference>
<keyword evidence="3" id="KW-0274">FAD</keyword>
<dbReference type="OrthoDB" id="9775084at2"/>
<dbReference type="InterPro" id="IPR014307">
    <property type="entry name" value="Xanthine_DH_ssu"/>
</dbReference>
<dbReference type="InterPro" id="IPR036010">
    <property type="entry name" value="2Fe-2S_ferredoxin-like_sf"/>
</dbReference>
<dbReference type="InterPro" id="IPR016169">
    <property type="entry name" value="FAD-bd_PCMH_sub2"/>
</dbReference>
<dbReference type="InterPro" id="IPR016167">
    <property type="entry name" value="FAD-bd_PCMH_sub1"/>
</dbReference>
<dbReference type="AlphaFoldDB" id="A0A1H9IFZ2"/>
<dbReference type="Gene3D" id="3.10.20.30">
    <property type="match status" value="1"/>
</dbReference>
<dbReference type="InterPro" id="IPR012675">
    <property type="entry name" value="Beta-grasp_dom_sf"/>
</dbReference>
<evidence type="ECO:0000256" key="4">
    <source>
        <dbReference type="ARBA" id="ARBA00023002"/>
    </source>
</evidence>
<dbReference type="InterPro" id="IPR036683">
    <property type="entry name" value="CO_DH_flav_C_dom_sf"/>
</dbReference>
<reference evidence="7 8" key="1">
    <citation type="submission" date="2016-10" db="EMBL/GenBank/DDBJ databases">
        <authorList>
            <person name="de Groot N.N."/>
        </authorList>
    </citation>
    <scope>NUCLEOTIDE SEQUENCE [LARGE SCALE GENOMIC DNA]</scope>
    <source>
        <strain evidence="7 8">DSM 25927</strain>
    </source>
</reference>
<dbReference type="Pfam" id="PF00941">
    <property type="entry name" value="FAD_binding_5"/>
    <property type="match status" value="1"/>
</dbReference>
<dbReference type="InterPro" id="IPR036884">
    <property type="entry name" value="2Fe-2S-bd_dom_sf"/>
</dbReference>
<keyword evidence="8" id="KW-1185">Reference proteome</keyword>
<evidence type="ECO:0000313" key="7">
    <source>
        <dbReference type="EMBL" id="SEQ73641.1"/>
    </source>
</evidence>
<dbReference type="PROSITE" id="PS00197">
    <property type="entry name" value="2FE2S_FER_1"/>
    <property type="match status" value="1"/>
</dbReference>
<dbReference type="InterPro" id="IPR036318">
    <property type="entry name" value="FAD-bd_PCMH-like_sf"/>
</dbReference>
<protein>
    <submittedName>
        <fullName evidence="7">Xanthine dehydrogenase small subunit</fullName>
    </submittedName>
</protein>
<dbReference type="PROSITE" id="PS51387">
    <property type="entry name" value="FAD_PCMH"/>
    <property type="match status" value="1"/>
</dbReference>
<gene>
    <name evidence="7" type="ORF">SAMN04488038_11025</name>
</gene>
<feature type="domain" description="FAD-binding PCMH-type" evidence="6">
    <location>
        <begin position="194"/>
        <end position="367"/>
    </location>
</feature>
<name>A0A1H9IFZ2_9GAMM</name>
<proteinExistence type="predicted"/>